<dbReference type="OrthoDB" id="1732493at2759"/>
<keyword evidence="10" id="KW-1185">Reference proteome</keyword>
<keyword evidence="2" id="KW-0808">Transferase</keyword>
<dbReference type="PROSITE" id="PS00107">
    <property type="entry name" value="PROTEIN_KINASE_ATP"/>
    <property type="match status" value="1"/>
</dbReference>
<evidence type="ECO:0000256" key="4">
    <source>
        <dbReference type="ARBA" id="ARBA00022777"/>
    </source>
</evidence>
<feature type="compositionally biased region" description="Polar residues" evidence="7">
    <location>
        <begin position="1"/>
        <end position="27"/>
    </location>
</feature>
<dbReference type="PROSITE" id="PS50011">
    <property type="entry name" value="PROTEIN_KINASE_DOM"/>
    <property type="match status" value="1"/>
</dbReference>
<gene>
    <name evidence="9" type="ORF">FRX31_024531</name>
</gene>
<feature type="compositionally biased region" description="Basic residues" evidence="7">
    <location>
        <begin position="881"/>
        <end position="892"/>
    </location>
</feature>
<sequence length="1028" mass="114179">MKTANQQRQSRSETSVIQSNVGVSKGSTKVKAPRKKPGGRQLKRKGRNDACLTEKENHAPSKAQTVCGKFPFVGTCLPETVNNAPTLEEEGTQVLRSSARIKVQLFPIDETTRQELEKGGFNPHLELTVSKRKKISSVLRHLKSKWGNVYTMGEFMLFPYNIRLENLIGERIWTSEDTETSAADVYEAIGSPAIFRLRYGWFPSSSSLCTPFESSRFKDCLQNENIKQGESINVEVAEVEKQQNNTVTKECAAISFGDSPNVEQVECMRSDRANEPLENSRIGQGLAPSSSIWTDSLTNISIGGLLSEASLLAAPNRTDPVPAGSNSYSQQIPFSCDSFDAAIAAHIYRHTQDPQRVSSGTQSSFLDAEDTRHAFTFPKSSSLGKDTIFSSKSTSSVSCIQEGNTEAGQNHTSPEAKVDSSPCIQEMNNVSSSLGKGGITWNIFLMGCVQARPSTFSPPRGVEKLKLENGYIVGKVRRVGGKPEFQKNFSTELLRDAEGIDKNMGTSDKKEGKLISREPEKKGDVGVNVIQKSISKKEALEDELVDGWPKWLTDNIPKEALVGLVPRSAELYDKLDKIGQGTYSNVYKARDRDTGKIVALKKVRFDTSEPESIRFMAREIMILRHLNHPHVIKLEGLATSRMQYSLYLVFEFMQTDLSRVISRPDGRLTEPQVKCYMQQLLSGLQHCHERGILHRDIKGSNLLIDKQGTLKIADFGLANYFNPNLKRPLTSRVVTLWYRAPELLLGSTDYGIGIDLWSAGCLMAEMFAGRPIMPGRTEVEQLHRIFKLCGSPSEEYWKKLKLPTSFRPPQPYKPSHVEAFRDFPECSMGLLTVLLALDPSYRGTASSALQSEFFSTSPLACDLAGLPVVYKEEEEPNYAVQKKKNKKTRRSRTQREGRKRDMSTESSKGDSGSSREEQEKSAGRDTGSSPGSTSSSVKPSVPEMINSPPAVFPGITSHVNKTSRTEGHPNAAKNIINMPPLPTTKTSTTKEGKSKINRSALLDRRSVSTRDFRLLDKEKLPKRYVLDD</sequence>
<dbReference type="InterPro" id="IPR050108">
    <property type="entry name" value="CDK"/>
</dbReference>
<dbReference type="FunFam" id="3.30.200.20:FF:000021">
    <property type="entry name" value="probable serine/threonine-protein kinase At1g54610"/>
    <property type="match status" value="1"/>
</dbReference>
<dbReference type="Pfam" id="PF00069">
    <property type="entry name" value="Pkinase"/>
    <property type="match status" value="1"/>
</dbReference>
<dbReference type="GO" id="GO:0000307">
    <property type="term" value="C:cyclin-dependent protein kinase holoenzyme complex"/>
    <property type="evidence" value="ECO:0007669"/>
    <property type="project" value="TreeGrafter"/>
</dbReference>
<dbReference type="InterPro" id="IPR017441">
    <property type="entry name" value="Protein_kinase_ATP_BS"/>
</dbReference>
<evidence type="ECO:0000313" key="10">
    <source>
        <dbReference type="Proteomes" id="UP000554482"/>
    </source>
</evidence>
<keyword evidence="4" id="KW-0418">Kinase</keyword>
<comment type="similarity">
    <text evidence="1">Belongs to the protein kinase superfamily. CMGC Ser/Thr protein kinase family. CDC2/CDKX subfamily.</text>
</comment>
<keyword evidence="5 6" id="KW-0067">ATP-binding</keyword>
<evidence type="ECO:0000256" key="6">
    <source>
        <dbReference type="PROSITE-ProRule" id="PRU10141"/>
    </source>
</evidence>
<evidence type="ECO:0000259" key="8">
    <source>
        <dbReference type="PROSITE" id="PS50011"/>
    </source>
</evidence>
<feature type="compositionally biased region" description="Basic and acidic residues" evidence="7">
    <location>
        <begin position="913"/>
        <end position="923"/>
    </location>
</feature>
<dbReference type="FunFam" id="1.10.510.10:FF:000620">
    <property type="entry name" value="Putative serine/threonine-protein kinase"/>
    <property type="match status" value="1"/>
</dbReference>
<dbReference type="PANTHER" id="PTHR24056">
    <property type="entry name" value="CELL DIVISION PROTEIN KINASE"/>
    <property type="match status" value="1"/>
</dbReference>
<name>A0A7J6VNW5_THATH</name>
<evidence type="ECO:0000256" key="1">
    <source>
        <dbReference type="ARBA" id="ARBA00006485"/>
    </source>
</evidence>
<reference evidence="9 10" key="1">
    <citation type="submission" date="2020-06" db="EMBL/GenBank/DDBJ databases">
        <title>Transcriptomic and genomic resources for Thalictrum thalictroides and T. hernandezii: Facilitating candidate gene discovery in an emerging model plant lineage.</title>
        <authorList>
            <person name="Arias T."/>
            <person name="Riano-Pachon D.M."/>
            <person name="Di Stilio V.S."/>
        </authorList>
    </citation>
    <scope>NUCLEOTIDE SEQUENCE [LARGE SCALE GENOMIC DNA]</scope>
    <source>
        <strain evidence="10">cv. WT478/WT964</strain>
        <tissue evidence="9">Leaves</tissue>
    </source>
</reference>
<feature type="region of interest" description="Disordered" evidence="7">
    <location>
        <begin position="876"/>
        <end position="1002"/>
    </location>
</feature>
<feature type="region of interest" description="Disordered" evidence="7">
    <location>
        <begin position="1"/>
        <end position="49"/>
    </location>
</feature>
<protein>
    <submittedName>
        <fullName evidence="9">Impaired in baba-induced sterility</fullName>
    </submittedName>
</protein>
<dbReference type="Gene3D" id="1.10.510.10">
    <property type="entry name" value="Transferase(Phosphotransferase) domain 1"/>
    <property type="match status" value="1"/>
</dbReference>
<dbReference type="PROSITE" id="PS00108">
    <property type="entry name" value="PROTEIN_KINASE_ST"/>
    <property type="match status" value="1"/>
</dbReference>
<evidence type="ECO:0000256" key="2">
    <source>
        <dbReference type="ARBA" id="ARBA00022679"/>
    </source>
</evidence>
<dbReference type="SUPFAM" id="SSF56112">
    <property type="entry name" value="Protein kinase-like (PK-like)"/>
    <property type="match status" value="1"/>
</dbReference>
<dbReference type="GO" id="GO:0008353">
    <property type="term" value="F:RNA polymerase II CTD heptapeptide repeat kinase activity"/>
    <property type="evidence" value="ECO:0007669"/>
    <property type="project" value="TreeGrafter"/>
</dbReference>
<keyword evidence="3 6" id="KW-0547">Nucleotide-binding</keyword>
<evidence type="ECO:0000256" key="5">
    <source>
        <dbReference type="ARBA" id="ARBA00022840"/>
    </source>
</evidence>
<dbReference type="PANTHER" id="PTHR24056:SF425">
    <property type="entry name" value="PROTEIN KINASE DOMAIN-CONTAINING PROTEIN"/>
    <property type="match status" value="1"/>
</dbReference>
<dbReference type="InterPro" id="IPR008271">
    <property type="entry name" value="Ser/Thr_kinase_AS"/>
</dbReference>
<feature type="compositionally biased region" description="Basic residues" evidence="7">
    <location>
        <begin position="31"/>
        <end position="46"/>
    </location>
</feature>
<evidence type="ECO:0000313" key="9">
    <source>
        <dbReference type="EMBL" id="KAF5185885.1"/>
    </source>
</evidence>
<proteinExistence type="inferred from homology"/>
<feature type="compositionally biased region" description="Basic and acidic residues" evidence="7">
    <location>
        <begin position="893"/>
        <end position="903"/>
    </location>
</feature>
<organism evidence="9 10">
    <name type="scientific">Thalictrum thalictroides</name>
    <name type="common">Rue-anemone</name>
    <name type="synonym">Anemone thalictroides</name>
    <dbReference type="NCBI Taxonomy" id="46969"/>
    <lineage>
        <taxon>Eukaryota</taxon>
        <taxon>Viridiplantae</taxon>
        <taxon>Streptophyta</taxon>
        <taxon>Embryophyta</taxon>
        <taxon>Tracheophyta</taxon>
        <taxon>Spermatophyta</taxon>
        <taxon>Magnoliopsida</taxon>
        <taxon>Ranunculales</taxon>
        <taxon>Ranunculaceae</taxon>
        <taxon>Thalictroideae</taxon>
        <taxon>Thalictrum</taxon>
    </lineage>
</organism>
<evidence type="ECO:0000256" key="7">
    <source>
        <dbReference type="SAM" id="MobiDB-lite"/>
    </source>
</evidence>
<dbReference type="SMART" id="SM00220">
    <property type="entry name" value="S_TKc"/>
    <property type="match status" value="1"/>
</dbReference>
<feature type="compositionally biased region" description="Low complexity" evidence="7">
    <location>
        <begin position="926"/>
        <end position="941"/>
    </location>
</feature>
<dbReference type="GO" id="GO:0032968">
    <property type="term" value="P:positive regulation of transcription elongation by RNA polymerase II"/>
    <property type="evidence" value="ECO:0007669"/>
    <property type="project" value="TreeGrafter"/>
</dbReference>
<dbReference type="AlphaFoldDB" id="A0A7J6VNW5"/>
<dbReference type="InterPro" id="IPR000719">
    <property type="entry name" value="Prot_kinase_dom"/>
</dbReference>
<dbReference type="CDD" id="cd07840">
    <property type="entry name" value="STKc_CDK9_like"/>
    <property type="match status" value="1"/>
</dbReference>
<evidence type="ECO:0000256" key="3">
    <source>
        <dbReference type="ARBA" id="ARBA00022741"/>
    </source>
</evidence>
<feature type="domain" description="Protein kinase" evidence="8">
    <location>
        <begin position="572"/>
        <end position="854"/>
    </location>
</feature>
<dbReference type="EMBL" id="JABWDY010030099">
    <property type="protein sequence ID" value="KAF5185885.1"/>
    <property type="molecule type" value="Genomic_DNA"/>
</dbReference>
<feature type="binding site" evidence="6">
    <location>
        <position position="601"/>
    </location>
    <ligand>
        <name>ATP</name>
        <dbReference type="ChEBI" id="CHEBI:30616"/>
    </ligand>
</feature>
<comment type="caution">
    <text evidence="9">The sequence shown here is derived from an EMBL/GenBank/DDBJ whole genome shotgun (WGS) entry which is preliminary data.</text>
</comment>
<dbReference type="GO" id="GO:0005634">
    <property type="term" value="C:nucleus"/>
    <property type="evidence" value="ECO:0007669"/>
    <property type="project" value="TreeGrafter"/>
</dbReference>
<dbReference type="InterPro" id="IPR011009">
    <property type="entry name" value="Kinase-like_dom_sf"/>
</dbReference>
<dbReference type="Proteomes" id="UP000554482">
    <property type="component" value="Unassembled WGS sequence"/>
</dbReference>
<accession>A0A7J6VNW5</accession>
<dbReference type="GO" id="GO:0005524">
    <property type="term" value="F:ATP binding"/>
    <property type="evidence" value="ECO:0007669"/>
    <property type="project" value="UniProtKB-UniRule"/>
</dbReference>
<dbReference type="Gene3D" id="3.30.200.20">
    <property type="entry name" value="Phosphorylase Kinase, domain 1"/>
    <property type="match status" value="1"/>
</dbReference>